<accession>A0ABZ2C3H3</accession>
<proteinExistence type="predicted"/>
<sequence>MKYQKTKSPLAFCVTGLGVAITILTFNNDLFADLVFSAVNYTGKDVMLQVHQGLPTLRSSDWNTISSDRKTNEFYKAHGILLFNKWKADVHTMDGSQSCTIDGIEGFGGDENNNYVSFSITSDGGKLNLVNNEPGGNSCVSISQPKTHIHYEKKQPVSTEKK</sequence>
<dbReference type="RefSeq" id="WP_331255792.1">
    <property type="nucleotide sequence ID" value="NZ_CP133270.1"/>
</dbReference>
<evidence type="ECO:0000313" key="1">
    <source>
        <dbReference type="EMBL" id="WVX66981.1"/>
    </source>
</evidence>
<dbReference type="EMBL" id="CP133270">
    <property type="protein sequence ID" value="WVX66981.1"/>
    <property type="molecule type" value="Genomic_DNA"/>
</dbReference>
<dbReference type="Proteomes" id="UP001330434">
    <property type="component" value="Chromosome"/>
</dbReference>
<protein>
    <submittedName>
        <fullName evidence="1">Uncharacterized protein</fullName>
    </submittedName>
</protein>
<organism evidence="1 2">
    <name type="scientific">Candidatus Bealeia paramacronuclearis</name>
    <dbReference type="NCBI Taxonomy" id="1921001"/>
    <lineage>
        <taxon>Bacteria</taxon>
        <taxon>Pseudomonadati</taxon>
        <taxon>Pseudomonadota</taxon>
        <taxon>Alphaproteobacteria</taxon>
        <taxon>Holosporales</taxon>
        <taxon>Holosporaceae</taxon>
        <taxon>Candidatus Bealeia</taxon>
    </lineage>
</organism>
<name>A0ABZ2C3H3_9PROT</name>
<gene>
    <name evidence="1" type="ORF">Bealeia1_01176</name>
</gene>
<keyword evidence="2" id="KW-1185">Reference proteome</keyword>
<reference evidence="1 2" key="1">
    <citation type="journal article" date="2024" name="Environ. Microbiol.">
        <title>Novel evolutionary insights on the interactions of the Holosporales (Alphaproteobacteria) with eukaryotic hosts from comparative genomics.</title>
        <authorList>
            <person name="Giovannini M."/>
            <person name="Petroni G."/>
            <person name="Castelli M."/>
        </authorList>
    </citation>
    <scope>NUCLEOTIDE SEQUENCE [LARGE SCALE GENOMIC DNA]</scope>
    <source>
        <strain evidence="1 2">US_Bl 15I1</strain>
    </source>
</reference>
<evidence type="ECO:0000313" key="2">
    <source>
        <dbReference type="Proteomes" id="UP001330434"/>
    </source>
</evidence>